<comment type="caution">
    <text evidence="4">The sequence shown here is derived from an EMBL/GenBank/DDBJ whole genome shotgun (WGS) entry which is preliminary data.</text>
</comment>
<dbReference type="PANTHER" id="PTHR14790:SF15">
    <property type="entry name" value="RECQ-MEDIATED GENOME INSTABILITY PROTEIN 1"/>
    <property type="match status" value="1"/>
</dbReference>
<dbReference type="InterPro" id="IPR042470">
    <property type="entry name" value="RMI1_N_C_sf"/>
</dbReference>
<keyword evidence="5" id="KW-1185">Reference proteome</keyword>
<evidence type="ECO:0000313" key="4">
    <source>
        <dbReference type="EMBL" id="CAG8954887.1"/>
    </source>
</evidence>
<dbReference type="OrthoDB" id="192887at2759"/>
<evidence type="ECO:0000259" key="3">
    <source>
        <dbReference type="Pfam" id="PF08585"/>
    </source>
</evidence>
<evidence type="ECO:0000313" key="5">
    <source>
        <dbReference type="Proteomes" id="UP000696280"/>
    </source>
</evidence>
<organism evidence="4 5">
    <name type="scientific">Hymenoscyphus fraxineus</name>
    <dbReference type="NCBI Taxonomy" id="746836"/>
    <lineage>
        <taxon>Eukaryota</taxon>
        <taxon>Fungi</taxon>
        <taxon>Dikarya</taxon>
        <taxon>Ascomycota</taxon>
        <taxon>Pezizomycotina</taxon>
        <taxon>Leotiomycetes</taxon>
        <taxon>Helotiales</taxon>
        <taxon>Helotiaceae</taxon>
        <taxon>Hymenoscyphus</taxon>
    </lineage>
</organism>
<reference evidence="4" key="1">
    <citation type="submission" date="2021-07" db="EMBL/GenBank/DDBJ databases">
        <authorList>
            <person name="Durling M."/>
        </authorList>
    </citation>
    <scope>NUCLEOTIDE SEQUENCE</scope>
</reference>
<dbReference type="AlphaFoldDB" id="A0A9N9KZM6"/>
<dbReference type="EMBL" id="CAJVRL010000058">
    <property type="protein sequence ID" value="CAG8954887.1"/>
    <property type="molecule type" value="Genomic_DNA"/>
</dbReference>
<protein>
    <recommendedName>
        <fullName evidence="2">RecQ-mediated genome instability protein 1</fullName>
    </recommendedName>
</protein>
<dbReference type="GO" id="GO:0031422">
    <property type="term" value="C:RecQ family helicase-topoisomerase III complex"/>
    <property type="evidence" value="ECO:0007669"/>
    <property type="project" value="TreeGrafter"/>
</dbReference>
<dbReference type="InterPro" id="IPR013894">
    <property type="entry name" value="RMI1_OB"/>
</dbReference>
<gene>
    <name evidence="4" type="ORF">HYFRA_00008576</name>
</gene>
<dbReference type="GO" id="GO:0000724">
    <property type="term" value="P:double-strand break repair via homologous recombination"/>
    <property type="evidence" value="ECO:0007669"/>
    <property type="project" value="TreeGrafter"/>
</dbReference>
<dbReference type="Gene3D" id="2.40.50.770">
    <property type="entry name" value="RecQ-mediated genome instability protein Rmi1, C-terminal domain"/>
    <property type="match status" value="1"/>
</dbReference>
<comment type="similarity">
    <text evidence="1">Belongs to the RMI1 family.</text>
</comment>
<dbReference type="Proteomes" id="UP000696280">
    <property type="component" value="Unassembled WGS sequence"/>
</dbReference>
<accession>A0A9N9KZM6</accession>
<dbReference type="GO" id="GO:0016604">
    <property type="term" value="C:nuclear body"/>
    <property type="evidence" value="ECO:0007669"/>
    <property type="project" value="TreeGrafter"/>
</dbReference>
<sequence length="249" mass="26904">MNQPPTTTPHQLTTALLQAGLPQPSPIFLHPILTPSSGRLPPLSSLLATTRVRLLNADITNANVLSPQTPSFPANITSTTLKSSSLSADIPCQILDIEDLSRSKWDIVESLESERKGETTKGREVIRVLPTQPEDSTQATQFPLAAATPAVQQKSHGPFKVLLQDVKGQKVYGFELKRVEKLSYPPGMNIGCKVILKKGVKVARGMILLEPESITVLGGKIEAVDKAWKEGRENRLREAVGAPPIGGAR</sequence>
<feature type="domain" description="RecQ mediated genome instability protein 1 OB-fold" evidence="3">
    <location>
        <begin position="72"/>
        <end position="232"/>
    </location>
</feature>
<name>A0A9N9KZM6_9HELO</name>
<dbReference type="PANTHER" id="PTHR14790">
    <property type="entry name" value="RECQ-MEDIATED GENOME INSTABILITY PROTEIN 1 RMI1"/>
    <property type="match status" value="1"/>
</dbReference>
<dbReference type="GO" id="GO:0000712">
    <property type="term" value="P:resolution of meiotic recombination intermediates"/>
    <property type="evidence" value="ECO:0007669"/>
    <property type="project" value="TreeGrafter"/>
</dbReference>
<evidence type="ECO:0000256" key="2">
    <source>
        <dbReference type="ARBA" id="ARBA00018987"/>
    </source>
</evidence>
<dbReference type="Pfam" id="PF08585">
    <property type="entry name" value="RMI1_N_C"/>
    <property type="match status" value="1"/>
</dbReference>
<proteinExistence type="inferred from homology"/>
<evidence type="ECO:0000256" key="1">
    <source>
        <dbReference type="ARBA" id="ARBA00006395"/>
    </source>
</evidence>